<dbReference type="Gene3D" id="1.20.120.910">
    <property type="entry name" value="DksA, coiled-coil domain"/>
    <property type="match status" value="1"/>
</dbReference>
<dbReference type="PROSITE" id="PS01102">
    <property type="entry name" value="ZF_DKSA_1"/>
    <property type="match status" value="1"/>
</dbReference>
<dbReference type="PANTHER" id="PTHR33823:SF4">
    <property type="entry name" value="GENERAL STRESS PROTEIN 16O"/>
    <property type="match status" value="1"/>
</dbReference>
<reference evidence="6 7" key="1">
    <citation type="journal article" date="2015" name="Antonie Van Leeuwenhoek">
        <title>Oricola cellulosilytica gen. nov., sp. nov., a cellulose-degrading bacterium of the family Phyllobacteriaceae isolated from surface seashore water, and emended descriptions of Mesorhizobium loti and Phyllobacterium myrsinacearum.</title>
        <authorList>
            <person name="Hameed A."/>
            <person name="Shahina M."/>
            <person name="Lai W.A."/>
            <person name="Lin S.Y."/>
            <person name="Young L.S."/>
            <person name="Liu Y.C."/>
            <person name="Hsu Y.H."/>
            <person name="Young C.C."/>
        </authorList>
    </citation>
    <scope>NUCLEOTIDE SEQUENCE [LARGE SCALE GENOMIC DNA]</scope>
    <source>
        <strain evidence="6 7">KCTC 52183</strain>
    </source>
</reference>
<dbReference type="Pfam" id="PF01258">
    <property type="entry name" value="zf-dskA_traR"/>
    <property type="match status" value="1"/>
</dbReference>
<sequence>MTVDLAKAKQRLAAMRKAIETQCEKTREARAPVELDQVAVGRLSRMDAMQQQAMAEAGERARKRDLVRIEMAERRIASGDYGYCEECGEAIPDKRLEIDPMATHCVRCAS</sequence>
<dbReference type="GO" id="GO:0008270">
    <property type="term" value="F:zinc ion binding"/>
    <property type="evidence" value="ECO:0007669"/>
    <property type="project" value="UniProtKB-KW"/>
</dbReference>
<evidence type="ECO:0000313" key="6">
    <source>
        <dbReference type="EMBL" id="TCD13413.1"/>
    </source>
</evidence>
<dbReference type="InterPro" id="IPR020458">
    <property type="entry name" value="Znf_DskA_TraR_CS"/>
</dbReference>
<evidence type="ECO:0000256" key="4">
    <source>
        <dbReference type="PROSITE-ProRule" id="PRU00510"/>
    </source>
</evidence>
<dbReference type="SUPFAM" id="SSF57716">
    <property type="entry name" value="Glucocorticoid receptor-like (DNA-binding domain)"/>
    <property type="match status" value="1"/>
</dbReference>
<dbReference type="Proteomes" id="UP000291301">
    <property type="component" value="Unassembled WGS sequence"/>
</dbReference>
<dbReference type="PANTHER" id="PTHR33823">
    <property type="entry name" value="RNA POLYMERASE-BINDING TRANSCRIPTION FACTOR DKSA-RELATED"/>
    <property type="match status" value="1"/>
</dbReference>
<evidence type="ECO:0000313" key="7">
    <source>
        <dbReference type="Proteomes" id="UP000291301"/>
    </source>
</evidence>
<dbReference type="OrthoDB" id="1121111at2"/>
<dbReference type="PROSITE" id="PS51128">
    <property type="entry name" value="ZF_DKSA_2"/>
    <property type="match status" value="1"/>
</dbReference>
<keyword evidence="1" id="KW-0479">Metal-binding</keyword>
<gene>
    <name evidence="6" type="ORF">E0D97_13090</name>
</gene>
<name>A0A4R0P8K8_9HYPH</name>
<accession>A0A4R0P8K8</accession>
<proteinExistence type="predicted"/>
<organism evidence="6 7">
    <name type="scientific">Oricola cellulosilytica</name>
    <dbReference type="NCBI Taxonomy" id="1429082"/>
    <lineage>
        <taxon>Bacteria</taxon>
        <taxon>Pseudomonadati</taxon>
        <taxon>Pseudomonadota</taxon>
        <taxon>Alphaproteobacteria</taxon>
        <taxon>Hyphomicrobiales</taxon>
        <taxon>Ahrensiaceae</taxon>
        <taxon>Oricola</taxon>
    </lineage>
</organism>
<keyword evidence="2" id="KW-0863">Zinc-finger</keyword>
<evidence type="ECO:0000256" key="3">
    <source>
        <dbReference type="ARBA" id="ARBA00022833"/>
    </source>
</evidence>
<protein>
    <submittedName>
        <fullName evidence="6">TraR/DksA family transcriptional regulator</fullName>
    </submittedName>
</protein>
<evidence type="ECO:0000256" key="2">
    <source>
        <dbReference type="ARBA" id="ARBA00022771"/>
    </source>
</evidence>
<dbReference type="InterPro" id="IPR000962">
    <property type="entry name" value="Znf_DskA_TraR"/>
</dbReference>
<feature type="zinc finger region" description="dksA C4-type" evidence="4">
    <location>
        <begin position="84"/>
        <end position="108"/>
    </location>
</feature>
<evidence type="ECO:0000259" key="5">
    <source>
        <dbReference type="Pfam" id="PF01258"/>
    </source>
</evidence>
<keyword evidence="7" id="KW-1185">Reference proteome</keyword>
<dbReference type="EMBL" id="SJST01000005">
    <property type="protein sequence ID" value="TCD13413.1"/>
    <property type="molecule type" value="Genomic_DNA"/>
</dbReference>
<keyword evidence="3" id="KW-0862">Zinc</keyword>
<dbReference type="AlphaFoldDB" id="A0A4R0P8K8"/>
<evidence type="ECO:0000256" key="1">
    <source>
        <dbReference type="ARBA" id="ARBA00022723"/>
    </source>
</evidence>
<dbReference type="RefSeq" id="WP_131569636.1">
    <property type="nucleotide sequence ID" value="NZ_JAINFK010000006.1"/>
</dbReference>
<comment type="caution">
    <text evidence="6">The sequence shown here is derived from an EMBL/GenBank/DDBJ whole genome shotgun (WGS) entry which is preliminary data.</text>
</comment>
<feature type="domain" description="Zinc finger DksA/TraR C4-type" evidence="5">
    <location>
        <begin position="79"/>
        <end position="109"/>
    </location>
</feature>